<dbReference type="PRINTS" id="PR00081">
    <property type="entry name" value="GDHRDH"/>
</dbReference>
<organism evidence="4 5">
    <name type="scientific">Rhodanobacter thiooxydans</name>
    <dbReference type="NCBI Taxonomy" id="416169"/>
    <lineage>
        <taxon>Bacteria</taxon>
        <taxon>Pseudomonadati</taxon>
        <taxon>Pseudomonadota</taxon>
        <taxon>Gammaproteobacteria</taxon>
        <taxon>Lysobacterales</taxon>
        <taxon>Rhodanobacteraceae</taxon>
        <taxon>Rhodanobacter</taxon>
    </lineage>
</organism>
<dbReference type="RefSeq" id="WP_008439208.1">
    <property type="nucleotide sequence ID" value="NZ_LVJS01000009.1"/>
</dbReference>
<evidence type="ECO:0000256" key="1">
    <source>
        <dbReference type="ARBA" id="ARBA00006484"/>
    </source>
</evidence>
<dbReference type="InterPro" id="IPR051122">
    <property type="entry name" value="SDR_DHRS6-like"/>
</dbReference>
<protein>
    <submittedName>
        <fullName evidence="4">3-oxoacyl-ACP reductase</fullName>
    </submittedName>
</protein>
<proteinExistence type="inferred from homology"/>
<dbReference type="AlphaFoldDB" id="A0A154QLN5"/>
<keyword evidence="2" id="KW-0560">Oxidoreductase</keyword>
<reference evidence="4 5" key="1">
    <citation type="journal article" date="2016" name="MBio">
        <title>Lateral Gene Transfer in a Heavy Metal-Contaminated-Groundwater Microbial Community.</title>
        <authorList>
            <person name="Hemme C.L."/>
            <person name="Green S.J."/>
            <person name="Rishishwar L."/>
            <person name="Prakash O."/>
            <person name="Pettenato A."/>
            <person name="Chakraborty R."/>
            <person name="Deutschbauer A.M."/>
            <person name="Van Nostrand J.D."/>
            <person name="Wu L."/>
            <person name="He Z."/>
            <person name="Jordan I.K."/>
            <person name="Hazen T.C."/>
            <person name="Arkin A.P."/>
            <person name="Kostka J.E."/>
            <person name="Zhou J."/>
        </authorList>
    </citation>
    <scope>NUCLEOTIDE SEQUENCE [LARGE SCALE GENOMIC DNA]</scope>
    <source>
        <strain evidence="4 5">FW104-T7</strain>
    </source>
</reference>
<dbReference type="EMBL" id="LVJS01000009">
    <property type="protein sequence ID" value="KZC25145.1"/>
    <property type="molecule type" value="Genomic_DNA"/>
</dbReference>
<dbReference type="SMART" id="SM00822">
    <property type="entry name" value="PKS_KR"/>
    <property type="match status" value="1"/>
</dbReference>
<evidence type="ECO:0000313" key="5">
    <source>
        <dbReference type="Proteomes" id="UP000076131"/>
    </source>
</evidence>
<accession>A0A154QLN5</accession>
<dbReference type="GO" id="GO:0016491">
    <property type="term" value="F:oxidoreductase activity"/>
    <property type="evidence" value="ECO:0007669"/>
    <property type="project" value="UniProtKB-KW"/>
</dbReference>
<dbReference type="PANTHER" id="PTHR43477">
    <property type="entry name" value="DIHYDROANTICAPSIN 7-DEHYDROGENASE"/>
    <property type="match status" value="1"/>
</dbReference>
<feature type="domain" description="Ketoreductase" evidence="3">
    <location>
        <begin position="8"/>
        <end position="148"/>
    </location>
</feature>
<dbReference type="InterPro" id="IPR002347">
    <property type="entry name" value="SDR_fam"/>
</dbReference>
<dbReference type="InterPro" id="IPR057326">
    <property type="entry name" value="KR_dom"/>
</dbReference>
<dbReference type="InterPro" id="IPR036291">
    <property type="entry name" value="NAD(P)-bd_dom_sf"/>
</dbReference>
<comment type="caution">
    <text evidence="4">The sequence shown here is derived from an EMBL/GenBank/DDBJ whole genome shotgun (WGS) entry which is preliminary data.</text>
</comment>
<name>A0A154QLN5_9GAMM</name>
<dbReference type="STRING" id="416169.RHOFW104T7_04965"/>
<dbReference type="Proteomes" id="UP000076131">
    <property type="component" value="Unassembled WGS sequence"/>
</dbReference>
<dbReference type="Pfam" id="PF13561">
    <property type="entry name" value="adh_short_C2"/>
    <property type="match status" value="1"/>
</dbReference>
<evidence type="ECO:0000313" key="4">
    <source>
        <dbReference type="EMBL" id="KZC25145.1"/>
    </source>
</evidence>
<keyword evidence="5" id="KW-1185">Reference proteome</keyword>
<gene>
    <name evidence="4" type="ORF">RHOFW104T7_04965</name>
</gene>
<dbReference type="PANTHER" id="PTHR43477:SF1">
    <property type="entry name" value="DIHYDROANTICAPSIN 7-DEHYDROGENASE"/>
    <property type="match status" value="1"/>
</dbReference>
<evidence type="ECO:0000259" key="3">
    <source>
        <dbReference type="SMART" id="SM00822"/>
    </source>
</evidence>
<dbReference type="eggNOG" id="COG1028">
    <property type="taxonomic scope" value="Bacteria"/>
</dbReference>
<evidence type="ECO:0000256" key="2">
    <source>
        <dbReference type="ARBA" id="ARBA00023002"/>
    </source>
</evidence>
<comment type="similarity">
    <text evidence="1">Belongs to the short-chain dehydrogenases/reductases (SDR) family.</text>
</comment>
<sequence>MDLELTGRVVVVTGASKGIGLACAVAFAREGATVVGISRDPANLRAAQRQLAAAELALAVQVADLKDSVAAGLVIERIEHDHGPIDVLVNCAGAARRAPPAELDAATVLAAMQAKYLSYMHAIDPVIRRMGARGHGSIVNVIGQGGRQANPQHIAGGSANAALMLATVGYANAYAGKGVRVNAINPGITRTGRMEEGLDAEVRATGLPREELLARQLAGIPLGRLAEPAEIADVALFLASARASYVTGAIIPMDGGRASTI</sequence>
<dbReference type="SUPFAM" id="SSF51735">
    <property type="entry name" value="NAD(P)-binding Rossmann-fold domains"/>
    <property type="match status" value="1"/>
</dbReference>
<dbReference type="Gene3D" id="3.40.50.720">
    <property type="entry name" value="NAD(P)-binding Rossmann-like Domain"/>
    <property type="match status" value="1"/>
</dbReference>